<dbReference type="Pfam" id="PF12706">
    <property type="entry name" value="Lactamase_B_2"/>
    <property type="match status" value="1"/>
</dbReference>
<organism evidence="3 4">
    <name type="scientific">Metabacillus sediminis</name>
    <dbReference type="NCBI Taxonomy" id="3117746"/>
    <lineage>
        <taxon>Bacteria</taxon>
        <taxon>Bacillati</taxon>
        <taxon>Bacillota</taxon>
        <taxon>Bacilli</taxon>
        <taxon>Bacillales</taxon>
        <taxon>Bacillaceae</taxon>
        <taxon>Metabacillus</taxon>
    </lineage>
</organism>
<dbReference type="EMBL" id="CP147407">
    <property type="protein sequence ID" value="WXB97941.1"/>
    <property type="molecule type" value="Genomic_DNA"/>
</dbReference>
<dbReference type="PANTHER" id="PTHR43546">
    <property type="entry name" value="UPF0173 METAL-DEPENDENT HYDROLASE MJ1163-RELATED"/>
    <property type="match status" value="1"/>
</dbReference>
<feature type="domain" description="Metallo-beta-lactamase" evidence="2">
    <location>
        <begin position="6"/>
        <end position="214"/>
    </location>
</feature>
<dbReference type="Proteomes" id="UP001377337">
    <property type="component" value="Chromosome"/>
</dbReference>
<keyword evidence="4" id="KW-1185">Reference proteome</keyword>
<accession>A0ABZ2NJS0</accession>
<gene>
    <name evidence="3" type="ORF">WCV65_05545</name>
</gene>
<dbReference type="InterPro" id="IPR050114">
    <property type="entry name" value="UPF0173_UPF0282_UlaG_hydrolase"/>
</dbReference>
<dbReference type="SUPFAM" id="SSF56281">
    <property type="entry name" value="Metallo-hydrolase/oxidoreductase"/>
    <property type="match status" value="1"/>
</dbReference>
<keyword evidence="1" id="KW-0378">Hydrolase</keyword>
<evidence type="ECO:0000313" key="3">
    <source>
        <dbReference type="EMBL" id="WXB97941.1"/>
    </source>
</evidence>
<evidence type="ECO:0000313" key="4">
    <source>
        <dbReference type="Proteomes" id="UP001377337"/>
    </source>
</evidence>
<dbReference type="InterPro" id="IPR036866">
    <property type="entry name" value="RibonucZ/Hydroxyglut_hydro"/>
</dbReference>
<dbReference type="SMART" id="SM00849">
    <property type="entry name" value="Lactamase_B"/>
    <property type="match status" value="1"/>
</dbReference>
<sequence length="252" mass="27651">MEIRLIRNATLVVKYAGKTFLIDPFLADKGAMPPFPNTPNQDKRNPMVGLPVSIEEIIEADAVIVTHLHPDHYDDAAKKALPKEISIYAQNENDAASIRQDGFVHAQSLGQSITIGDITITKTSGQHGRGEITKMTGQVSGVVFSHPDEKSLYIAGDTVWCEDVKEAIQKHHPKVIAVNGGAAQFLEGGTITMDKDDIEQIHHAAPESIIVVSHMETLNHCLLTRADLKEFLSAKEWSDKALIPEDGETLKF</sequence>
<dbReference type="RefSeq" id="WP_338780694.1">
    <property type="nucleotide sequence ID" value="NZ_CP147407.1"/>
</dbReference>
<evidence type="ECO:0000256" key="1">
    <source>
        <dbReference type="ARBA" id="ARBA00022801"/>
    </source>
</evidence>
<dbReference type="PANTHER" id="PTHR43546:SF9">
    <property type="entry name" value="L-ASCORBATE-6-PHOSPHATE LACTONASE ULAG-RELATED"/>
    <property type="match status" value="1"/>
</dbReference>
<name>A0ABZ2NJS0_9BACI</name>
<protein>
    <submittedName>
        <fullName evidence="3">MBL fold metallo-hydrolase</fullName>
    </submittedName>
</protein>
<dbReference type="Gene3D" id="3.60.15.10">
    <property type="entry name" value="Ribonuclease Z/Hydroxyacylglutathione hydrolase-like"/>
    <property type="match status" value="1"/>
</dbReference>
<proteinExistence type="predicted"/>
<reference evidence="3 4" key="1">
    <citation type="submission" date="2024-02" db="EMBL/GenBank/DDBJ databases">
        <title>Seven novel Bacillus-like species.</title>
        <authorList>
            <person name="Liu G."/>
        </authorList>
    </citation>
    <scope>NUCLEOTIDE SEQUENCE [LARGE SCALE GENOMIC DNA]</scope>
    <source>
        <strain evidence="3 4">FJAT-52054</strain>
    </source>
</reference>
<evidence type="ECO:0000259" key="2">
    <source>
        <dbReference type="SMART" id="SM00849"/>
    </source>
</evidence>
<dbReference type="InterPro" id="IPR001279">
    <property type="entry name" value="Metallo-B-lactamas"/>
</dbReference>